<evidence type="ECO:0000256" key="1">
    <source>
        <dbReference type="SAM" id="SignalP"/>
    </source>
</evidence>
<feature type="signal peptide" evidence="1">
    <location>
        <begin position="1"/>
        <end position="19"/>
    </location>
</feature>
<feature type="chain" id="PRO_5040280073" evidence="1">
    <location>
        <begin position="20"/>
        <end position="155"/>
    </location>
</feature>
<keyword evidence="1" id="KW-0732">Signal</keyword>
<sequence>MKHLSIAYIVAACAALTTAARMENGMKPWYDWSGTTCKLEPVNETLDEPCIGTQYTCRLGFEQFGYQSPEDCFADRNPNPGRGSSAAANDALSKEFTITTDDNAILAELAQELKSLKSKSRNAMNIIPRRFLAVSMATDKLDPFITTEVTHRQSL</sequence>
<evidence type="ECO:0000313" key="3">
    <source>
        <dbReference type="Proteomes" id="UP000824596"/>
    </source>
</evidence>
<dbReference type="EMBL" id="JAIZPD010000003">
    <property type="protein sequence ID" value="KAH0966146.1"/>
    <property type="molecule type" value="Genomic_DNA"/>
</dbReference>
<evidence type="ECO:0000313" key="2">
    <source>
        <dbReference type="EMBL" id="KAH0966146.1"/>
    </source>
</evidence>
<accession>A0A9P8N572</accession>
<dbReference type="Proteomes" id="UP000824596">
    <property type="component" value="Unassembled WGS sequence"/>
</dbReference>
<proteinExistence type="predicted"/>
<reference evidence="2" key="1">
    <citation type="submission" date="2021-09" db="EMBL/GenBank/DDBJ databases">
        <title>A high-quality genome of the endoparasitic fungus Hirsutella rhossiliensis with a comparison of Hirsutella genomes reveals transposable elements contributing to genome size variation.</title>
        <authorList>
            <person name="Lin R."/>
            <person name="Jiao Y."/>
            <person name="Sun X."/>
            <person name="Ling J."/>
            <person name="Xie B."/>
            <person name="Cheng X."/>
        </authorList>
    </citation>
    <scope>NUCLEOTIDE SEQUENCE</scope>
    <source>
        <strain evidence="2">HR02</strain>
    </source>
</reference>
<organism evidence="2 3">
    <name type="scientific">Hirsutella rhossiliensis</name>
    <dbReference type="NCBI Taxonomy" id="111463"/>
    <lineage>
        <taxon>Eukaryota</taxon>
        <taxon>Fungi</taxon>
        <taxon>Dikarya</taxon>
        <taxon>Ascomycota</taxon>
        <taxon>Pezizomycotina</taxon>
        <taxon>Sordariomycetes</taxon>
        <taxon>Hypocreomycetidae</taxon>
        <taxon>Hypocreales</taxon>
        <taxon>Ophiocordycipitaceae</taxon>
        <taxon>Hirsutella</taxon>
    </lineage>
</organism>
<dbReference type="GeneID" id="68353291"/>
<comment type="caution">
    <text evidence="2">The sequence shown here is derived from an EMBL/GenBank/DDBJ whole genome shotgun (WGS) entry which is preliminary data.</text>
</comment>
<keyword evidence="3" id="KW-1185">Reference proteome</keyword>
<dbReference type="AlphaFoldDB" id="A0A9P8N572"/>
<dbReference type="RefSeq" id="XP_044723659.1">
    <property type="nucleotide sequence ID" value="XM_044862633.1"/>
</dbReference>
<gene>
    <name evidence="2" type="ORF">HRG_04162</name>
</gene>
<protein>
    <submittedName>
        <fullName evidence="2">Uncharacterized protein</fullName>
    </submittedName>
</protein>
<name>A0A9P8N572_9HYPO</name>